<reference evidence="3" key="1">
    <citation type="submission" date="2021-06" db="EMBL/GenBank/DDBJ databases">
        <title>An adapted protocol for Saccharibacteria cultivation: two new species join this phylum of Candidate Phyla Radiations.</title>
        <authorList>
            <person name="Ibrahim A."/>
            <person name="Maatouk M."/>
            <person name="Zgheib R."/>
            <person name="Haddad G."/>
            <person name="Bou Khalil J."/>
            <person name="Raoult D."/>
            <person name="Bittar F."/>
        </authorList>
    </citation>
    <scope>NUCLEOTIDE SEQUENCE</scope>
    <source>
        <strain evidence="3">IHU1</strain>
    </source>
</reference>
<name>A0A8F1MCT9_9BACT</name>
<dbReference type="KEGG" id="mnd:KOY48_01605"/>
<dbReference type="AlphaFoldDB" id="A0A8F1MCT9"/>
<keyword evidence="4" id="KW-1185">Reference proteome</keyword>
<organism evidence="3 4">
    <name type="scientific">Candidatus Minimicrobia naudis</name>
    <dbReference type="NCBI Taxonomy" id="2841263"/>
    <lineage>
        <taxon>Bacteria</taxon>
        <taxon>Candidatus Saccharimonadota</taxon>
        <taxon>Candidatus Saccharimonadota incertae sedis</taxon>
        <taxon>Candidatus Minimicrobia</taxon>
    </lineage>
</organism>
<proteinExistence type="predicted"/>
<evidence type="ECO:0000256" key="1">
    <source>
        <dbReference type="SAM" id="Coils"/>
    </source>
</evidence>
<feature type="region of interest" description="Disordered" evidence="2">
    <location>
        <begin position="1"/>
        <end position="75"/>
    </location>
</feature>
<protein>
    <submittedName>
        <fullName evidence="3">Uncharacterized protein</fullName>
    </submittedName>
</protein>
<feature type="coiled-coil region" evidence="1">
    <location>
        <begin position="239"/>
        <end position="270"/>
    </location>
</feature>
<keyword evidence="1" id="KW-0175">Coiled coil</keyword>
<dbReference type="EMBL" id="CP076460">
    <property type="protein sequence ID" value="QWQ32532.1"/>
    <property type="molecule type" value="Genomic_DNA"/>
</dbReference>
<sequence>MAPEVRPESFSDGLAVENISDHERPSISEVSPKVGSTAVKAAEVGKPIDTNRVETNEPVREPVKTNKTGIGSPALKIPEPTMELIRATEVNDSVGLPAVEPAKKPAETDKVGTSPADLAAIEPVRKLVEIDKVSAAPVNLPAAKSVENPVVEKSMETNEVNVDILPEDFKIAIDSFKQLTEDNNNQFFAKAQYITGELDRFRGLIKYNPTAMNNPAISEMITSESGRIRDLEASRAESVNKFKNDINSLLEDLKSEIENEDEKRRRLVKLTEHVDQMGVNNTVLGEVTNGLLDKFTAIRRIIDNSQNDRWGEETYKKQITQMINEIIDSDLPSVNRRRQSILEAIEVIKAAEG</sequence>
<evidence type="ECO:0000313" key="4">
    <source>
        <dbReference type="Proteomes" id="UP000679129"/>
    </source>
</evidence>
<accession>A0A8F1MCT9</accession>
<evidence type="ECO:0000313" key="3">
    <source>
        <dbReference type="EMBL" id="QWQ32532.1"/>
    </source>
</evidence>
<evidence type="ECO:0000256" key="2">
    <source>
        <dbReference type="SAM" id="MobiDB-lite"/>
    </source>
</evidence>
<feature type="compositionally biased region" description="Basic and acidic residues" evidence="2">
    <location>
        <begin position="49"/>
        <end position="64"/>
    </location>
</feature>
<gene>
    <name evidence="3" type="ORF">KOY48_01605</name>
</gene>
<dbReference type="Proteomes" id="UP000679129">
    <property type="component" value="Chromosome"/>
</dbReference>